<protein>
    <submittedName>
        <fullName evidence="1">Uncharacterized protein</fullName>
    </submittedName>
</protein>
<keyword evidence="2" id="KW-1185">Reference proteome</keyword>
<proteinExistence type="predicted"/>
<dbReference type="EMBL" id="CM045760">
    <property type="protein sequence ID" value="KAI8025181.1"/>
    <property type="molecule type" value="Genomic_DNA"/>
</dbReference>
<reference evidence="1 2" key="1">
    <citation type="journal article" date="2022" name="Plant J.">
        <title>Chromosome-level genome of Camellia lanceoleosa provides a valuable resource for understanding genome evolution and self-incompatibility.</title>
        <authorList>
            <person name="Gong W."/>
            <person name="Xiao S."/>
            <person name="Wang L."/>
            <person name="Liao Z."/>
            <person name="Chang Y."/>
            <person name="Mo W."/>
            <person name="Hu G."/>
            <person name="Li W."/>
            <person name="Zhao G."/>
            <person name="Zhu H."/>
            <person name="Hu X."/>
            <person name="Ji K."/>
            <person name="Xiang X."/>
            <person name="Song Q."/>
            <person name="Yuan D."/>
            <person name="Jin S."/>
            <person name="Zhang L."/>
        </authorList>
    </citation>
    <scope>NUCLEOTIDE SEQUENCE [LARGE SCALE GENOMIC DNA]</scope>
    <source>
        <strain evidence="1">SQ_2022a</strain>
    </source>
</reference>
<organism evidence="1 2">
    <name type="scientific">Camellia lanceoleosa</name>
    <dbReference type="NCBI Taxonomy" id="1840588"/>
    <lineage>
        <taxon>Eukaryota</taxon>
        <taxon>Viridiplantae</taxon>
        <taxon>Streptophyta</taxon>
        <taxon>Embryophyta</taxon>
        <taxon>Tracheophyta</taxon>
        <taxon>Spermatophyta</taxon>
        <taxon>Magnoliopsida</taxon>
        <taxon>eudicotyledons</taxon>
        <taxon>Gunneridae</taxon>
        <taxon>Pentapetalae</taxon>
        <taxon>asterids</taxon>
        <taxon>Ericales</taxon>
        <taxon>Theaceae</taxon>
        <taxon>Camellia</taxon>
    </lineage>
</organism>
<evidence type="ECO:0000313" key="2">
    <source>
        <dbReference type="Proteomes" id="UP001060215"/>
    </source>
</evidence>
<dbReference type="Proteomes" id="UP001060215">
    <property type="component" value="Chromosome 3"/>
</dbReference>
<sequence>MLWWSVEFGAHRNGSLELHDMLAEYIYSESPEVDMTRVSYHFVRGKHPKTFASTLVNFMGKCYPGSKPKSKPKKEKTEEERKFRRRAKYFLVTQLVVVLVFLSLLRGSDDAEVELDDDDSLNYND</sequence>
<accession>A0ACC0IM18</accession>
<evidence type="ECO:0000313" key="1">
    <source>
        <dbReference type="EMBL" id="KAI8025181.1"/>
    </source>
</evidence>
<name>A0ACC0IM18_9ERIC</name>
<gene>
    <name evidence="1" type="ORF">LOK49_LG02G03896</name>
</gene>
<comment type="caution">
    <text evidence="1">The sequence shown here is derived from an EMBL/GenBank/DDBJ whole genome shotgun (WGS) entry which is preliminary data.</text>
</comment>